<dbReference type="InterPro" id="IPR026298">
    <property type="entry name" value="Bcl-2_fam"/>
</dbReference>
<dbReference type="GO" id="GO:0005741">
    <property type="term" value="C:mitochondrial outer membrane"/>
    <property type="evidence" value="ECO:0007669"/>
    <property type="project" value="TreeGrafter"/>
</dbReference>
<evidence type="ECO:0000259" key="9">
    <source>
        <dbReference type="SMART" id="SM00032"/>
    </source>
</evidence>
<keyword evidence="7" id="KW-0539">Nucleus</keyword>
<protein>
    <submittedName>
        <fullName evidence="11">Uncharacterized protein</fullName>
    </submittedName>
</protein>
<feature type="domain" description="Sushi" evidence="9">
    <location>
        <begin position="16"/>
        <end position="65"/>
    </location>
</feature>
<evidence type="ECO:0000313" key="12">
    <source>
        <dbReference type="Proteomes" id="UP001501920"/>
    </source>
</evidence>
<evidence type="ECO:0000256" key="1">
    <source>
        <dbReference type="ARBA" id="ARBA00004123"/>
    </source>
</evidence>
<dbReference type="SMART" id="SM00032">
    <property type="entry name" value="CCP"/>
    <property type="match status" value="1"/>
</dbReference>
<dbReference type="InterPro" id="IPR000436">
    <property type="entry name" value="Sushi_SCR_CCP_dom"/>
</dbReference>
<evidence type="ECO:0000256" key="4">
    <source>
        <dbReference type="ARBA" id="ARBA00022490"/>
    </source>
</evidence>
<keyword evidence="8" id="KW-1133">Transmembrane helix</keyword>
<dbReference type="PANTHER" id="PTHR11256">
    <property type="entry name" value="BCL-2 RELATED"/>
    <property type="match status" value="1"/>
</dbReference>
<evidence type="ECO:0000256" key="5">
    <source>
        <dbReference type="ARBA" id="ARBA00022703"/>
    </source>
</evidence>
<dbReference type="AlphaFoldDB" id="A0AAR2J6Q4"/>
<comment type="subcellular location">
    <subcellularLocation>
        <location evidence="2">Cytoplasm</location>
    </subcellularLocation>
    <subcellularLocation>
        <location evidence="1">Nucleus</location>
    </subcellularLocation>
</comment>
<dbReference type="CDD" id="cd06845">
    <property type="entry name" value="Bcl-2_like"/>
    <property type="match status" value="1"/>
</dbReference>
<dbReference type="GO" id="GO:0008630">
    <property type="term" value="P:intrinsic apoptotic signaling pathway in response to DNA damage"/>
    <property type="evidence" value="ECO:0007669"/>
    <property type="project" value="TreeGrafter"/>
</dbReference>
<dbReference type="PRINTS" id="PR01862">
    <property type="entry name" value="BCL2FAMILY"/>
</dbReference>
<dbReference type="Ensembl" id="ENSPNAT00000048696.1">
    <property type="protein sequence ID" value="ENSPNAP00000047718.1"/>
    <property type="gene ID" value="ENSPNAG00000035162.1"/>
</dbReference>
<keyword evidence="8" id="KW-0472">Membrane</keyword>
<dbReference type="GO" id="GO:0051400">
    <property type="term" value="F:BH domain binding"/>
    <property type="evidence" value="ECO:0007669"/>
    <property type="project" value="TreeGrafter"/>
</dbReference>
<dbReference type="SUPFAM" id="SSF57535">
    <property type="entry name" value="Complement control module/SCR domain"/>
    <property type="match status" value="1"/>
</dbReference>
<keyword evidence="4" id="KW-0963">Cytoplasm</keyword>
<feature type="transmembrane region" description="Helical" evidence="8">
    <location>
        <begin position="273"/>
        <end position="294"/>
    </location>
</feature>
<dbReference type="Pfam" id="PF00452">
    <property type="entry name" value="Bcl-2"/>
    <property type="match status" value="1"/>
</dbReference>
<dbReference type="GO" id="GO:0097192">
    <property type="term" value="P:extrinsic apoptotic signaling pathway in absence of ligand"/>
    <property type="evidence" value="ECO:0007669"/>
    <property type="project" value="TreeGrafter"/>
</dbReference>
<keyword evidence="12" id="KW-1185">Reference proteome</keyword>
<evidence type="ECO:0000256" key="8">
    <source>
        <dbReference type="SAM" id="Phobius"/>
    </source>
</evidence>
<dbReference type="SUPFAM" id="SSF56854">
    <property type="entry name" value="Bcl-2 inhibitors of programmed cell death"/>
    <property type="match status" value="1"/>
</dbReference>
<proteinExistence type="inferred from homology"/>
<dbReference type="InterPro" id="IPR002475">
    <property type="entry name" value="Bcl2-like"/>
</dbReference>
<dbReference type="GO" id="GO:0042981">
    <property type="term" value="P:regulation of apoptotic process"/>
    <property type="evidence" value="ECO:0007669"/>
    <property type="project" value="InterPro"/>
</dbReference>
<dbReference type="GO" id="GO:0015267">
    <property type="term" value="F:channel activity"/>
    <property type="evidence" value="ECO:0007669"/>
    <property type="project" value="TreeGrafter"/>
</dbReference>
<keyword evidence="6" id="KW-1015">Disulfide bond</keyword>
<dbReference type="GO" id="GO:0001836">
    <property type="term" value="P:release of cytochrome c from mitochondria"/>
    <property type="evidence" value="ECO:0007669"/>
    <property type="project" value="TreeGrafter"/>
</dbReference>
<dbReference type="InterPro" id="IPR046371">
    <property type="entry name" value="Bcl-2_BH1-3"/>
</dbReference>
<dbReference type="InterPro" id="IPR036834">
    <property type="entry name" value="Bcl-2-like_sf"/>
</dbReference>
<evidence type="ECO:0000313" key="11">
    <source>
        <dbReference type="Ensembl" id="ENSPNAP00000047718.1"/>
    </source>
</evidence>
<dbReference type="FunFam" id="1.10.437.10:FF:000017">
    <property type="entry name" value="MCL1, BCL2 family apoptosis regulator"/>
    <property type="match status" value="1"/>
</dbReference>
<name>A0AAR2J6Q4_PYGNA</name>
<keyword evidence="5" id="KW-0053">Apoptosis</keyword>
<evidence type="ECO:0000256" key="6">
    <source>
        <dbReference type="ARBA" id="ARBA00023157"/>
    </source>
</evidence>
<accession>A0AAR2J6Q4</accession>
<evidence type="ECO:0000256" key="3">
    <source>
        <dbReference type="ARBA" id="ARBA00009458"/>
    </source>
</evidence>
<sequence>MEPETCSRQIQCRAMCDPFPIPNGGRCGFALEGQQCSVSCNRLYNLQGSSEIQCRSYGWSEQPYCIGQGGSSSSSAQTGSPAAPELTHVQVNSISISSTKEQTTISLCDGEVTVLIKPKPKGRVRLEEETLCIIGDFYQGYRSRNQHPASDTLSRVVEGMLHKHSVAYSGMVQRLCLEQQDDSMEFISSVAKTLFDDGITNWGRIASLVALGAVVCEWLKEVGREQCVENVIQHISMYLSTDQRQWLINNKAWAGFVEFFREDHREDHPESCVWNALMSFVIGGGVGVGISLLMR</sequence>
<dbReference type="PROSITE" id="PS50062">
    <property type="entry name" value="BCL2_FAMILY"/>
    <property type="match status" value="1"/>
</dbReference>
<organism evidence="11 12">
    <name type="scientific">Pygocentrus nattereri</name>
    <name type="common">Red-bellied piranha</name>
    <dbReference type="NCBI Taxonomy" id="42514"/>
    <lineage>
        <taxon>Eukaryota</taxon>
        <taxon>Metazoa</taxon>
        <taxon>Chordata</taxon>
        <taxon>Craniata</taxon>
        <taxon>Vertebrata</taxon>
        <taxon>Euteleostomi</taxon>
        <taxon>Actinopterygii</taxon>
        <taxon>Neopterygii</taxon>
        <taxon>Teleostei</taxon>
        <taxon>Ostariophysi</taxon>
        <taxon>Characiformes</taxon>
        <taxon>Characoidei</taxon>
        <taxon>Pygocentrus</taxon>
    </lineage>
</organism>
<dbReference type="GO" id="GO:0008053">
    <property type="term" value="P:mitochondrial fusion"/>
    <property type="evidence" value="ECO:0007669"/>
    <property type="project" value="TreeGrafter"/>
</dbReference>
<comment type="similarity">
    <text evidence="3">Belongs to the Bcl-2 family.</text>
</comment>
<dbReference type="Gene3D" id="2.10.70.10">
    <property type="entry name" value="Complement Module, domain 1"/>
    <property type="match status" value="1"/>
</dbReference>
<dbReference type="InterPro" id="IPR035976">
    <property type="entry name" value="Sushi/SCR/CCP_sf"/>
</dbReference>
<feature type="domain" description="Bcl-2 Bcl-2 homology region 1-3" evidence="10">
    <location>
        <begin position="153"/>
        <end position="253"/>
    </location>
</feature>
<dbReference type="PRINTS" id="PR01866">
    <property type="entry name" value="APOPREGMCL1"/>
</dbReference>
<reference evidence="11 12" key="1">
    <citation type="submission" date="2020-10" db="EMBL/GenBank/DDBJ databases">
        <title>Pygocentrus nattereri (red-bellied piranha) genome, fPygNat1, primary haplotype.</title>
        <authorList>
            <person name="Myers G."/>
            <person name="Meyer A."/>
            <person name="Karagic N."/>
            <person name="Pippel M."/>
            <person name="Winkler S."/>
            <person name="Tracey A."/>
            <person name="Wood J."/>
            <person name="Formenti G."/>
            <person name="Howe K."/>
            <person name="Fedrigo O."/>
            <person name="Jarvis E.D."/>
        </authorList>
    </citation>
    <scope>NUCLEOTIDE SEQUENCE [LARGE SCALE GENOMIC DNA]</scope>
</reference>
<reference evidence="11" key="3">
    <citation type="submission" date="2025-09" db="UniProtKB">
        <authorList>
            <consortium name="Ensembl"/>
        </authorList>
    </citation>
    <scope>IDENTIFICATION</scope>
</reference>
<dbReference type="GO" id="GO:0005634">
    <property type="term" value="C:nucleus"/>
    <property type="evidence" value="ECO:0007669"/>
    <property type="project" value="UniProtKB-SubCell"/>
</dbReference>
<reference evidence="11" key="2">
    <citation type="submission" date="2025-08" db="UniProtKB">
        <authorList>
            <consortium name="Ensembl"/>
        </authorList>
    </citation>
    <scope>IDENTIFICATION</scope>
</reference>
<evidence type="ECO:0000256" key="2">
    <source>
        <dbReference type="ARBA" id="ARBA00004496"/>
    </source>
</evidence>
<dbReference type="GeneTree" id="ENSGT00940000177917"/>
<dbReference type="InterPro" id="IPR013281">
    <property type="entry name" value="Apop_reg_Mc1"/>
</dbReference>
<dbReference type="Proteomes" id="UP001501920">
    <property type="component" value="Chromosome 11"/>
</dbReference>
<evidence type="ECO:0000256" key="7">
    <source>
        <dbReference type="ARBA" id="ARBA00023242"/>
    </source>
</evidence>
<dbReference type="CDD" id="cd00033">
    <property type="entry name" value="CCP"/>
    <property type="match status" value="1"/>
</dbReference>
<evidence type="ECO:0000259" key="10">
    <source>
        <dbReference type="SMART" id="SM00337"/>
    </source>
</evidence>
<dbReference type="SMART" id="SM00337">
    <property type="entry name" value="BCL"/>
    <property type="match status" value="1"/>
</dbReference>
<dbReference type="PANTHER" id="PTHR11256:SF46">
    <property type="entry name" value="INDUCED MYELOID LEUKEMIA CELL DIFFERENTIATION PROTEIN MCL-1"/>
    <property type="match status" value="1"/>
</dbReference>
<keyword evidence="8" id="KW-0812">Transmembrane</keyword>
<dbReference type="Gene3D" id="1.10.437.10">
    <property type="entry name" value="Blc2-like"/>
    <property type="match status" value="1"/>
</dbReference>